<proteinExistence type="inferred from homology"/>
<keyword evidence="2" id="KW-0378">Hydrolase</keyword>
<dbReference type="GO" id="GO:0030429">
    <property type="term" value="F:kynureninase activity"/>
    <property type="evidence" value="ECO:0007669"/>
    <property type="project" value="UniProtKB-UniRule"/>
</dbReference>
<dbReference type="InterPro" id="IPR015424">
    <property type="entry name" value="PyrdxlP-dep_Trfase"/>
</dbReference>
<keyword evidence="3" id="KW-0663">Pyridoxal phosphate</keyword>
<dbReference type="SUPFAM" id="SSF53383">
    <property type="entry name" value="PLP-dependent transferases"/>
    <property type="match status" value="1"/>
</dbReference>
<dbReference type="AlphaFoldDB" id="A0A0R0APT4"/>
<evidence type="ECO:0000313" key="6">
    <source>
        <dbReference type="Proteomes" id="UP000051802"/>
    </source>
</evidence>
<keyword evidence="1" id="KW-0662">Pyridine nucleotide biosynthesis</keyword>
<dbReference type="FunFam" id="3.40.640.10:FF:000031">
    <property type="entry name" value="Kynureninase"/>
    <property type="match status" value="1"/>
</dbReference>
<dbReference type="GO" id="GO:0009435">
    <property type="term" value="P:NAD+ biosynthetic process"/>
    <property type="evidence" value="ECO:0007669"/>
    <property type="project" value="UniProtKB-UniRule"/>
</dbReference>
<dbReference type="Pfam" id="PF22580">
    <property type="entry name" value="KYNU_C"/>
    <property type="match status" value="1"/>
</dbReference>
<keyword evidence="6" id="KW-1185">Reference proteome</keyword>
<dbReference type="EC" id="3.7.1.3" evidence="4"/>
<dbReference type="InterPro" id="IPR010111">
    <property type="entry name" value="Kynureninase"/>
</dbReference>
<dbReference type="Gene3D" id="3.40.640.10">
    <property type="entry name" value="Type I PLP-dependent aspartate aminotransferase-like (Major domain)"/>
    <property type="match status" value="1"/>
</dbReference>
<dbReference type="OrthoDB" id="9812626at2"/>
<sequence length="371" mass="40755">MTDATLTRLHATALDAADPLRALRAEFLFPQHNGRDQAYFVGNSLGLQPRGARAMVQQVLDQWAQLAVEGHFTGPEQWLTYHELVREPLAQLVGALPAEVVAMNTLSVNLHLMMVSFYRPTRERPAILVEAGAFPTDRHAVESQIRFHGFDPATDLIEVQPDAEDGTVSMAAIERAIETHGPRLALVLWPGIQYRTGQAFDLGRITRLARAQGANVGFDLAHAVGNLLLSLHDDGADFAVWCHYKYVNAGPGAVAGCFVHERHARADLPRFAGWWGHDRESRFRMAPEFVPTPGAEGWQLSNPPVLALAPLRASLALFERAGMPALRQKSEQLTALLEALIHARVPQVLQVLTPADPAQRGCQLSLRGIGR</sequence>
<reference evidence="5 6" key="1">
    <citation type="submission" date="2015-10" db="EMBL/GenBank/DDBJ databases">
        <title>Genome sequencing and analysis of members of genus Stenotrophomonas.</title>
        <authorList>
            <person name="Patil P.P."/>
            <person name="Midha S."/>
            <person name="Patil P.B."/>
        </authorList>
    </citation>
    <scope>NUCLEOTIDE SEQUENCE [LARGE SCALE GENOMIC DNA]</scope>
    <source>
        <strain evidence="5 6">JCM 16536</strain>
    </source>
</reference>
<evidence type="ECO:0000256" key="2">
    <source>
        <dbReference type="ARBA" id="ARBA00022801"/>
    </source>
</evidence>
<feature type="non-terminal residue" evidence="5">
    <location>
        <position position="371"/>
    </location>
</feature>
<gene>
    <name evidence="5" type="ORF">ARC20_17710</name>
</gene>
<evidence type="ECO:0000256" key="4">
    <source>
        <dbReference type="NCBIfam" id="TIGR01814"/>
    </source>
</evidence>
<accession>A0A0R0APT4</accession>
<organism evidence="5 6">
    <name type="scientific">Stenotrophomonas panacihumi</name>
    <dbReference type="NCBI Taxonomy" id="676599"/>
    <lineage>
        <taxon>Bacteria</taxon>
        <taxon>Pseudomonadati</taxon>
        <taxon>Pseudomonadota</taxon>
        <taxon>Gammaproteobacteria</taxon>
        <taxon>Lysobacterales</taxon>
        <taxon>Lysobacteraceae</taxon>
        <taxon>Stenotrophomonas</taxon>
    </lineage>
</organism>
<dbReference type="GO" id="GO:0043420">
    <property type="term" value="P:anthranilate metabolic process"/>
    <property type="evidence" value="ECO:0007669"/>
    <property type="project" value="TreeGrafter"/>
</dbReference>
<dbReference type="PANTHER" id="PTHR14084:SF0">
    <property type="entry name" value="KYNURENINASE"/>
    <property type="match status" value="1"/>
</dbReference>
<dbReference type="STRING" id="676599.ARC20_17710"/>
<dbReference type="InterPro" id="IPR015422">
    <property type="entry name" value="PyrdxlP-dep_Trfase_small"/>
</dbReference>
<evidence type="ECO:0000256" key="3">
    <source>
        <dbReference type="ARBA" id="ARBA00022898"/>
    </source>
</evidence>
<dbReference type="GO" id="GO:0019441">
    <property type="term" value="P:L-tryptophan catabolic process to kynurenine"/>
    <property type="evidence" value="ECO:0007669"/>
    <property type="project" value="TreeGrafter"/>
</dbReference>
<dbReference type="Proteomes" id="UP000051802">
    <property type="component" value="Unassembled WGS sequence"/>
</dbReference>
<dbReference type="EMBL" id="LLXU01000037">
    <property type="protein sequence ID" value="KRG47260.1"/>
    <property type="molecule type" value="Genomic_DNA"/>
</dbReference>
<evidence type="ECO:0000256" key="1">
    <source>
        <dbReference type="ARBA" id="ARBA00022642"/>
    </source>
</evidence>
<dbReference type="HAMAP" id="MF_01970">
    <property type="entry name" value="Kynureninase"/>
    <property type="match status" value="1"/>
</dbReference>
<dbReference type="PANTHER" id="PTHR14084">
    <property type="entry name" value="KYNURENINASE"/>
    <property type="match status" value="1"/>
</dbReference>
<dbReference type="GO" id="GO:0030170">
    <property type="term" value="F:pyridoxal phosphate binding"/>
    <property type="evidence" value="ECO:0007669"/>
    <property type="project" value="UniProtKB-UniRule"/>
</dbReference>
<dbReference type="RefSeq" id="WP_057643606.1">
    <property type="nucleotide sequence ID" value="NZ_LLXU01000037.1"/>
</dbReference>
<evidence type="ECO:0000313" key="5">
    <source>
        <dbReference type="EMBL" id="KRG47260.1"/>
    </source>
</evidence>
<dbReference type="InterPro" id="IPR015421">
    <property type="entry name" value="PyrdxlP-dep_Trfase_major"/>
</dbReference>
<dbReference type="NCBIfam" id="TIGR01814">
    <property type="entry name" value="kynureninase"/>
    <property type="match status" value="1"/>
</dbReference>
<dbReference type="PIRSF" id="PIRSF038800">
    <property type="entry name" value="KYNU"/>
    <property type="match status" value="1"/>
</dbReference>
<comment type="caution">
    <text evidence="5">The sequence shown here is derived from an EMBL/GenBank/DDBJ whole genome shotgun (WGS) entry which is preliminary data.</text>
</comment>
<protein>
    <recommendedName>
        <fullName evidence="4">Kynureninase</fullName>
        <ecNumber evidence="4">3.7.1.3</ecNumber>
    </recommendedName>
</protein>
<dbReference type="GO" id="GO:0005737">
    <property type="term" value="C:cytoplasm"/>
    <property type="evidence" value="ECO:0007669"/>
    <property type="project" value="UniProtKB-UniRule"/>
</dbReference>
<dbReference type="Gene3D" id="3.90.1150.10">
    <property type="entry name" value="Aspartate Aminotransferase, domain 1"/>
    <property type="match status" value="1"/>
</dbReference>
<name>A0A0R0APT4_9GAMM</name>